<name>A0ABT6TCU1_9BACL</name>
<protein>
    <submittedName>
        <fullName evidence="2">Alpha/beta hydrolase</fullName>
    </submittedName>
</protein>
<evidence type="ECO:0000313" key="2">
    <source>
        <dbReference type="EMBL" id="MDI4644495.1"/>
    </source>
</evidence>
<dbReference type="InterPro" id="IPR029058">
    <property type="entry name" value="AB_hydrolase_fold"/>
</dbReference>
<dbReference type="EMBL" id="JAGRPV010000001">
    <property type="protein sequence ID" value="MDI4644495.1"/>
    <property type="molecule type" value="Genomic_DNA"/>
</dbReference>
<dbReference type="InterPro" id="IPR050266">
    <property type="entry name" value="AB_hydrolase_sf"/>
</dbReference>
<gene>
    <name evidence="2" type="ORF">KB449_05945</name>
</gene>
<evidence type="ECO:0000259" key="1">
    <source>
        <dbReference type="Pfam" id="PF00561"/>
    </source>
</evidence>
<accession>A0ABT6TCU1</accession>
<evidence type="ECO:0000313" key="3">
    <source>
        <dbReference type="Proteomes" id="UP001161691"/>
    </source>
</evidence>
<dbReference type="PANTHER" id="PTHR43798">
    <property type="entry name" value="MONOACYLGLYCEROL LIPASE"/>
    <property type="match status" value="1"/>
</dbReference>
<dbReference type="Proteomes" id="UP001161691">
    <property type="component" value="Unassembled WGS sequence"/>
</dbReference>
<dbReference type="PRINTS" id="PR00111">
    <property type="entry name" value="ABHYDROLASE"/>
</dbReference>
<dbReference type="GO" id="GO:0016787">
    <property type="term" value="F:hydrolase activity"/>
    <property type="evidence" value="ECO:0007669"/>
    <property type="project" value="UniProtKB-KW"/>
</dbReference>
<proteinExistence type="predicted"/>
<keyword evidence="2" id="KW-0378">Hydrolase</keyword>
<dbReference type="InterPro" id="IPR000073">
    <property type="entry name" value="AB_hydrolase_1"/>
</dbReference>
<dbReference type="Pfam" id="PF00561">
    <property type="entry name" value="Abhydrolase_1"/>
    <property type="match status" value="1"/>
</dbReference>
<keyword evidence="3" id="KW-1185">Reference proteome</keyword>
<comment type="caution">
    <text evidence="2">The sequence shown here is derived from an EMBL/GenBank/DDBJ whole genome shotgun (WGS) entry which is preliminary data.</text>
</comment>
<organism evidence="2 3">
    <name type="scientific">Cohnella hashimotonis</name>
    <dbReference type="NCBI Taxonomy" id="2826895"/>
    <lineage>
        <taxon>Bacteria</taxon>
        <taxon>Bacillati</taxon>
        <taxon>Bacillota</taxon>
        <taxon>Bacilli</taxon>
        <taxon>Bacillales</taxon>
        <taxon>Paenibacillaceae</taxon>
        <taxon>Cohnella</taxon>
    </lineage>
</organism>
<dbReference type="Gene3D" id="3.40.50.1820">
    <property type="entry name" value="alpha/beta hydrolase"/>
    <property type="match status" value="1"/>
</dbReference>
<dbReference type="SUPFAM" id="SSF53474">
    <property type="entry name" value="alpha/beta-Hydrolases"/>
    <property type="match status" value="1"/>
</dbReference>
<feature type="domain" description="AB hydrolase-1" evidence="1">
    <location>
        <begin position="21"/>
        <end position="180"/>
    </location>
</feature>
<sequence length="272" mass="31002">MPVAKLNGTSLYYETQGSGTALLFIHGHGWTHRMFKPQLDYFSDRYQVIACDLRGNGRSGELRQSPDDIIDTQCLDLIMLLNALHIREAVFVGIAYGGLIVQQIATQYPERVKAIVIADSFCRSEASTFLGKLQLAAAYLSWVDYYAPGELLLPSLRLAYRRWGRAYSELRRNVLDRRPRELYRQRLATRRIDYSTRLTEFTRPALGVVGDYTAFGVERMREVVAHLPQARLAIIPDANEPSSLCQPDSFNDVIEQFLERQALRPRREEGSG</sequence>
<reference evidence="2" key="1">
    <citation type="submission" date="2023-04" db="EMBL/GenBank/DDBJ databases">
        <title>Comparative genomic analysis of Cohnella hashimotonis sp. nov., isolated from the International Space Station.</title>
        <authorList>
            <person name="Venkateswaran K."/>
            <person name="Simpson A."/>
        </authorList>
    </citation>
    <scope>NUCLEOTIDE SEQUENCE</scope>
    <source>
        <strain evidence="2">F6_2S_P_1</strain>
    </source>
</reference>
<dbReference type="RefSeq" id="WP_282907495.1">
    <property type="nucleotide sequence ID" value="NZ_JAGRPV010000001.1"/>
</dbReference>